<gene>
    <name evidence="1" type="ORF">BCR32DRAFT_283671</name>
</gene>
<evidence type="ECO:0000313" key="2">
    <source>
        <dbReference type="Proteomes" id="UP000193944"/>
    </source>
</evidence>
<protein>
    <submittedName>
        <fullName evidence="1">Uncharacterized protein</fullName>
    </submittedName>
</protein>
<accession>A0A1Y1WTP7</accession>
<dbReference type="AlphaFoldDB" id="A0A1Y1WTP7"/>
<organism evidence="1 2">
    <name type="scientific">Anaeromyces robustus</name>
    <dbReference type="NCBI Taxonomy" id="1754192"/>
    <lineage>
        <taxon>Eukaryota</taxon>
        <taxon>Fungi</taxon>
        <taxon>Fungi incertae sedis</taxon>
        <taxon>Chytridiomycota</taxon>
        <taxon>Chytridiomycota incertae sedis</taxon>
        <taxon>Neocallimastigomycetes</taxon>
        <taxon>Neocallimastigales</taxon>
        <taxon>Neocallimastigaceae</taxon>
        <taxon>Anaeromyces</taxon>
    </lineage>
</organism>
<name>A0A1Y1WTP7_9FUNG</name>
<dbReference type="Proteomes" id="UP000193944">
    <property type="component" value="Unassembled WGS sequence"/>
</dbReference>
<proteinExistence type="predicted"/>
<reference evidence="1 2" key="1">
    <citation type="submission" date="2016-08" db="EMBL/GenBank/DDBJ databases">
        <title>A Parts List for Fungal Cellulosomes Revealed by Comparative Genomics.</title>
        <authorList>
            <consortium name="DOE Joint Genome Institute"/>
            <person name="Haitjema C.H."/>
            <person name="Gilmore S.P."/>
            <person name="Henske J.K."/>
            <person name="Solomon K.V."/>
            <person name="De Groot R."/>
            <person name="Kuo A."/>
            <person name="Mondo S.J."/>
            <person name="Salamov A.A."/>
            <person name="Labutti K."/>
            <person name="Zhao Z."/>
            <person name="Chiniquy J."/>
            <person name="Barry K."/>
            <person name="Brewer H.M."/>
            <person name="Purvine S.O."/>
            <person name="Wright A.T."/>
            <person name="Boxma B."/>
            <person name="Van Alen T."/>
            <person name="Hackstein J.H."/>
            <person name="Baker S.E."/>
            <person name="Grigoriev I.V."/>
            <person name="O'Malley M.A."/>
        </authorList>
    </citation>
    <scope>NUCLEOTIDE SEQUENCE [LARGE SCALE GENOMIC DNA]</scope>
    <source>
        <strain evidence="1 2">S4</strain>
    </source>
</reference>
<sequence>MINKSVYNDKKKSKNYIVISSRNKNNKNYDDMNFEIQDEVDKYINDKMNVKHNRSSVTTIRTSDERTITCDGIFDKLTFHYISGYSCYSNPCEIVYIYSNVKKLTSTTTTTTTSCWYYVGITPIANPCFNDNYIGETIFITDNQKDIILLL</sequence>
<dbReference type="EMBL" id="MCFG01000272">
    <property type="protein sequence ID" value="ORX76907.1"/>
    <property type="molecule type" value="Genomic_DNA"/>
</dbReference>
<reference evidence="1 2" key="2">
    <citation type="submission" date="2016-08" db="EMBL/GenBank/DDBJ databases">
        <title>Pervasive Adenine N6-methylation of Active Genes in Fungi.</title>
        <authorList>
            <consortium name="DOE Joint Genome Institute"/>
            <person name="Mondo S.J."/>
            <person name="Dannebaum R.O."/>
            <person name="Kuo R.C."/>
            <person name="Labutti K."/>
            <person name="Haridas S."/>
            <person name="Kuo A."/>
            <person name="Salamov A."/>
            <person name="Ahrendt S.R."/>
            <person name="Lipzen A."/>
            <person name="Sullivan W."/>
            <person name="Andreopoulos W.B."/>
            <person name="Clum A."/>
            <person name="Lindquist E."/>
            <person name="Daum C."/>
            <person name="Ramamoorthy G.K."/>
            <person name="Gryganskyi A."/>
            <person name="Culley D."/>
            <person name="Magnuson J.K."/>
            <person name="James T.Y."/>
            <person name="O'Malley M.A."/>
            <person name="Stajich J.E."/>
            <person name="Spatafora J.W."/>
            <person name="Visel A."/>
            <person name="Grigoriev I.V."/>
        </authorList>
    </citation>
    <scope>NUCLEOTIDE SEQUENCE [LARGE SCALE GENOMIC DNA]</scope>
    <source>
        <strain evidence="1 2">S4</strain>
    </source>
</reference>
<comment type="caution">
    <text evidence="1">The sequence shown here is derived from an EMBL/GenBank/DDBJ whole genome shotgun (WGS) entry which is preliminary data.</text>
</comment>
<evidence type="ECO:0000313" key="1">
    <source>
        <dbReference type="EMBL" id="ORX76907.1"/>
    </source>
</evidence>
<keyword evidence="2" id="KW-1185">Reference proteome</keyword>